<dbReference type="GO" id="GO:0000828">
    <property type="term" value="F:inositol hexakisphosphate kinase activity"/>
    <property type="evidence" value="ECO:0007669"/>
    <property type="project" value="TreeGrafter"/>
</dbReference>
<dbReference type="Proteomes" id="UP000447434">
    <property type="component" value="Chromosome 6"/>
</dbReference>
<dbReference type="Gene3D" id="3.30.470.20">
    <property type="entry name" value="ATP-grasp fold, B domain"/>
    <property type="match status" value="1"/>
</dbReference>
<keyword evidence="3 10" id="KW-0963">Cytoplasm</keyword>
<dbReference type="Pfam" id="PF18086">
    <property type="entry name" value="PPIP5K2_N"/>
    <property type="match status" value="1"/>
</dbReference>
<keyword evidence="4 10" id="KW-0808">Transferase</keyword>
<dbReference type="InterPro" id="IPR000560">
    <property type="entry name" value="His_Pase_clade-2"/>
</dbReference>
<evidence type="ECO:0000256" key="4">
    <source>
        <dbReference type="ARBA" id="ARBA00022679"/>
    </source>
</evidence>
<dbReference type="AlphaFoldDB" id="A0A6A4QGP8"/>
<comment type="subcellular location">
    <subcellularLocation>
        <location evidence="1 10">Cytoplasm</location>
        <location evidence="1 10">Cytosol</location>
    </subcellularLocation>
</comment>
<evidence type="ECO:0000256" key="5">
    <source>
        <dbReference type="ARBA" id="ARBA00022741"/>
    </source>
</evidence>
<keyword evidence="7 10" id="KW-0067">ATP-binding</keyword>
<comment type="caution">
    <text evidence="12">The sequence shown here is derived from an EMBL/GenBank/DDBJ whole genome shotgun (WGS) entry which is preliminary data.</text>
</comment>
<dbReference type="FunFam" id="3.30.470.20:FF:000019">
    <property type="entry name" value="Inositol hexakisphosphate and diphosphoinositol-pentakisphosphate kinase"/>
    <property type="match status" value="1"/>
</dbReference>
<evidence type="ECO:0000256" key="2">
    <source>
        <dbReference type="ARBA" id="ARBA00005609"/>
    </source>
</evidence>
<dbReference type="GO" id="GO:0005524">
    <property type="term" value="F:ATP binding"/>
    <property type="evidence" value="ECO:0007669"/>
    <property type="project" value="UniProtKB-KW"/>
</dbReference>
<dbReference type="SUPFAM" id="SSF53254">
    <property type="entry name" value="Phosphoglycerate mutase-like"/>
    <property type="match status" value="1"/>
</dbReference>
<evidence type="ECO:0000256" key="9">
    <source>
        <dbReference type="ARBA" id="ARBA00034629"/>
    </source>
</evidence>
<keyword evidence="6 10" id="KW-0418">Kinase</keyword>
<sequence length="1074" mass="122692">MAEKIKIGVCVMEKKLLSAPMRQILDRLQAFGEFEVPEEFFPFELVLLVRLRLFGVQVDFRMMRVIHFGDKVILEEPVESWPICDCLIAFYSSGYPLEKAEAYAALRKPFLVNELEPQHLLHDRRKVYEHLEMFGIPVPRYALVIREFPNQELDYFIEEEDFVEVHGKRFWKPFVEKPIDGDNHSIMIYYPSSAGGGMKELFRKVGNRSSDFHPDVRRVRRDVSYIYEEFMSTGGTDVKVYTVGPEYAHAEARKSPVVDGVVMRNTDGKEVRYPVLLTPAEKEMAREVCIAFKQAVCGFDLLRSEGRSYVCDVNGWSFVKNSYKYYDDTACVLRKMLLDAKAPHLSSVIPPILPWKVNEPVQPTEGLTRQGSGIIGTFGQSEELRCVIAVIRHGDRTPKQKVKLLVTEENLLNLMLKYNGGRPRSETKLKSAVQLQDLLDATRMLVPCTRPDRESDSEAEDVEHAEKLRQVKAVLEEGGHFSGIYRKVQLKPLKWVKVAKGNGEVEERPIEALMVLKYGGVLTHAGRKQAEELGRYFRNNIYPGEGIGLLRLHSTYRHDLKIYSSDEGRVQMSAAAFAKGLLDLEGQLTPILVSLVSKDSSMLDGLEDASIEMKEAKARLKEIITSSAKTADSNGSPEFPWMVDGAGLPPNASKLLPKLVKLTKKVTEQVRLLAKDENDNLTERSLYDVIPPYDQAKALGKTNIDVDRIAAGLPCGSEGFLLMYARWKKLERDLYNERKERFDITQIPDVYDSCKYDLLHNAHLNLEGLDELFEVVQALAYGVIPNEYGINPKQKLKIGSKIARRLLGKLLIDLRNTREEAISVAELKNNQDNSLSTKIVKEDSETNLKHLHKNDELRKCNTMSDISSMDQDDDDDRETKYRLDPKYANVKTPERHVRTRLYFTSESHIHSLMNVLRYCNLDESLREEESLVSHNGLERLFKTSELDYMTYIVLRMFENTEVALEDPKRYRIELTFSRGADLSPLKNNDDNDSEATSLRQEHTLPIMGPERLQEIGSYLTLETMENMIRPFAMPAEDFPPPSTPAGFSGYFKSKSMLERLANLWPFHKQPQFGK</sequence>
<dbReference type="GO" id="GO:0006020">
    <property type="term" value="P:inositol metabolic process"/>
    <property type="evidence" value="ECO:0007669"/>
    <property type="project" value="TreeGrafter"/>
</dbReference>
<dbReference type="InterPro" id="IPR040557">
    <property type="entry name" value="VIP1_N"/>
</dbReference>
<evidence type="ECO:0000256" key="10">
    <source>
        <dbReference type="RuleBase" id="RU365032"/>
    </source>
</evidence>
<dbReference type="Pfam" id="PF00328">
    <property type="entry name" value="His_Phos_2"/>
    <property type="match status" value="1"/>
</dbReference>
<dbReference type="SUPFAM" id="SSF56059">
    <property type="entry name" value="Glutathione synthetase ATP-binding domain-like"/>
    <property type="match status" value="1"/>
</dbReference>
<dbReference type="GO" id="GO:0005829">
    <property type="term" value="C:cytosol"/>
    <property type="evidence" value="ECO:0007669"/>
    <property type="project" value="UniProtKB-SubCell"/>
</dbReference>
<dbReference type="InterPro" id="IPR033379">
    <property type="entry name" value="Acid_Pase_AS"/>
</dbReference>
<dbReference type="EC" id="2.7.4.24" evidence="10"/>
<evidence type="ECO:0000259" key="11">
    <source>
        <dbReference type="Pfam" id="PF18086"/>
    </source>
</evidence>
<dbReference type="Gene3D" id="3.40.50.1240">
    <property type="entry name" value="Phosphoglycerate mutase-like"/>
    <property type="match status" value="1"/>
</dbReference>
<keyword evidence="5 10" id="KW-0547">Nucleotide-binding</keyword>
<evidence type="ECO:0000256" key="8">
    <source>
        <dbReference type="ARBA" id="ARBA00033696"/>
    </source>
</evidence>
<evidence type="ECO:0000313" key="13">
    <source>
        <dbReference type="Proteomes" id="UP000447434"/>
    </source>
</evidence>
<accession>A0A6A4QGP8</accession>
<dbReference type="PANTHER" id="PTHR12750">
    <property type="entry name" value="DIPHOSPHOINOSITOL PENTAKISPHOSPHATE KINASE"/>
    <property type="match status" value="1"/>
</dbReference>
<comment type="similarity">
    <text evidence="2 10">Belongs to the histidine acid phosphatase family. VIP1 subfamily.</text>
</comment>
<dbReference type="PANTHER" id="PTHR12750:SF9">
    <property type="entry name" value="INOSITOL HEXAKISPHOSPHATE AND DIPHOSPHOINOSITOL-PENTAKISPHOSPHATE KINASE"/>
    <property type="match status" value="1"/>
</dbReference>
<name>A0A6A4QGP8_LUPAL</name>
<evidence type="ECO:0000256" key="6">
    <source>
        <dbReference type="ARBA" id="ARBA00022777"/>
    </source>
</evidence>
<dbReference type="PROSITE" id="PS00616">
    <property type="entry name" value="HIS_ACID_PHOSPHAT_1"/>
    <property type="match status" value="1"/>
</dbReference>
<dbReference type="OrthoDB" id="18042at2759"/>
<feature type="domain" description="VIP1 N-terminal" evidence="11">
    <location>
        <begin position="59"/>
        <end position="123"/>
    </location>
</feature>
<dbReference type="InterPro" id="IPR029033">
    <property type="entry name" value="His_PPase_superfam"/>
</dbReference>
<evidence type="ECO:0000256" key="1">
    <source>
        <dbReference type="ARBA" id="ARBA00004514"/>
    </source>
</evidence>
<keyword evidence="13" id="KW-1185">Reference proteome</keyword>
<proteinExistence type="inferred from homology"/>
<organism evidence="12 13">
    <name type="scientific">Lupinus albus</name>
    <name type="common">White lupine</name>
    <name type="synonym">Lupinus termis</name>
    <dbReference type="NCBI Taxonomy" id="3870"/>
    <lineage>
        <taxon>Eukaryota</taxon>
        <taxon>Viridiplantae</taxon>
        <taxon>Streptophyta</taxon>
        <taxon>Embryophyta</taxon>
        <taxon>Tracheophyta</taxon>
        <taxon>Spermatophyta</taxon>
        <taxon>Magnoliopsida</taxon>
        <taxon>eudicotyledons</taxon>
        <taxon>Gunneridae</taxon>
        <taxon>Pentapetalae</taxon>
        <taxon>rosids</taxon>
        <taxon>fabids</taxon>
        <taxon>Fabales</taxon>
        <taxon>Fabaceae</taxon>
        <taxon>Papilionoideae</taxon>
        <taxon>50 kb inversion clade</taxon>
        <taxon>genistoids sensu lato</taxon>
        <taxon>core genistoids</taxon>
        <taxon>Genisteae</taxon>
        <taxon>Lupinus</taxon>
    </lineage>
</organism>
<dbReference type="Gene3D" id="3.40.50.11950">
    <property type="match status" value="1"/>
</dbReference>
<comment type="function">
    <text evidence="10">Bifunctional inositol kinase that acts in concert with the IP6K kinases to synthesize the diphosphate group-containing inositol pyrophosphates diphosphoinositol pentakisphosphate, PP-InsP5, and bis-diphosphoinositol tetrakisphosphate, (PP)2-InsP4. PP-InsP5 and (PP)2-InsP4, also respectively called InsP7 and InsP8, may regulate a variety of cellular processes, including apoptosis, vesicle trafficking, cytoskeletal dynamics, and exocytosis. Phosphorylates inositol hexakisphosphate (InsP6).</text>
</comment>
<reference evidence="13" key="1">
    <citation type="journal article" date="2020" name="Nat. Commun.">
        <title>Genome sequence of the cluster root forming white lupin.</title>
        <authorList>
            <person name="Hufnagel B."/>
            <person name="Marques A."/>
            <person name="Soriano A."/>
            <person name="Marques L."/>
            <person name="Divol F."/>
            <person name="Doumas P."/>
            <person name="Sallet E."/>
            <person name="Mancinotti D."/>
            <person name="Carrere S."/>
            <person name="Marande W."/>
            <person name="Arribat S."/>
            <person name="Keller J."/>
            <person name="Huneau C."/>
            <person name="Blein T."/>
            <person name="Aime D."/>
            <person name="Laguerre M."/>
            <person name="Taylor J."/>
            <person name="Schubert V."/>
            <person name="Nelson M."/>
            <person name="Geu-Flores F."/>
            <person name="Crespi M."/>
            <person name="Gallardo-Guerrero K."/>
            <person name="Delaux P.-M."/>
            <person name="Salse J."/>
            <person name="Berges H."/>
            <person name="Guyot R."/>
            <person name="Gouzy J."/>
            <person name="Peret B."/>
        </authorList>
    </citation>
    <scope>NUCLEOTIDE SEQUENCE [LARGE SCALE GENOMIC DNA]</scope>
    <source>
        <strain evidence="13">cv. Amiga</strain>
    </source>
</reference>
<protein>
    <recommendedName>
        <fullName evidence="10">Inositol hexakisphosphate and diphosphoinositol-pentakisphosphate kinase</fullName>
        <ecNumber evidence="10">2.7.4.24</ecNumber>
    </recommendedName>
</protein>
<comment type="catalytic activity">
    <reaction evidence="8">
        <text>5-diphospho-1D-myo-inositol 1,2,3,4,6-pentakisphosphate + ATP + H(+) = 1,5-bis(diphospho)-1D-myo-inositol 2,3,4,6-tetrakisphosphate + ADP</text>
        <dbReference type="Rhea" id="RHEA:10276"/>
        <dbReference type="ChEBI" id="CHEBI:15378"/>
        <dbReference type="ChEBI" id="CHEBI:30616"/>
        <dbReference type="ChEBI" id="CHEBI:58628"/>
        <dbReference type="ChEBI" id="CHEBI:77983"/>
        <dbReference type="ChEBI" id="CHEBI:456216"/>
        <dbReference type="EC" id="2.7.4.24"/>
    </reaction>
    <physiologicalReaction direction="left-to-right" evidence="8">
        <dbReference type="Rhea" id="RHEA:10277"/>
    </physiologicalReaction>
</comment>
<dbReference type="CDD" id="cd07061">
    <property type="entry name" value="HP_HAP_like"/>
    <property type="match status" value="1"/>
</dbReference>
<dbReference type="GO" id="GO:0033857">
    <property type="term" value="F:5-diphosphoinositol pentakisphosphate 1-kinase activity"/>
    <property type="evidence" value="ECO:0007669"/>
    <property type="project" value="TreeGrafter"/>
</dbReference>
<dbReference type="InterPro" id="IPR037446">
    <property type="entry name" value="His_Pase_VIP1"/>
</dbReference>
<evidence type="ECO:0000256" key="7">
    <source>
        <dbReference type="ARBA" id="ARBA00022840"/>
    </source>
</evidence>
<gene>
    <name evidence="12" type="ORF">Lalb_Chr06g0175521</name>
</gene>
<dbReference type="GO" id="GO:0032958">
    <property type="term" value="P:inositol phosphate biosynthetic process"/>
    <property type="evidence" value="ECO:0007669"/>
    <property type="project" value="TreeGrafter"/>
</dbReference>
<evidence type="ECO:0000313" key="12">
    <source>
        <dbReference type="EMBL" id="KAE9612669.1"/>
    </source>
</evidence>
<comment type="catalytic activity">
    <reaction evidence="9">
        <text>1D-myo-inositol hexakisphosphate + ATP = 1-diphospho-1D-myo-inositol 2,3,4,5,6-pentakisphosphate + ADP</text>
        <dbReference type="Rhea" id="RHEA:37459"/>
        <dbReference type="ChEBI" id="CHEBI:30616"/>
        <dbReference type="ChEBI" id="CHEBI:58130"/>
        <dbReference type="ChEBI" id="CHEBI:74946"/>
        <dbReference type="ChEBI" id="CHEBI:456216"/>
        <dbReference type="EC" id="2.7.4.24"/>
    </reaction>
    <physiologicalReaction direction="left-to-right" evidence="9">
        <dbReference type="Rhea" id="RHEA:37460"/>
    </physiologicalReaction>
</comment>
<evidence type="ECO:0000256" key="3">
    <source>
        <dbReference type="ARBA" id="ARBA00022490"/>
    </source>
</evidence>
<dbReference type="EMBL" id="WOCE01000006">
    <property type="protein sequence ID" value="KAE9612669.1"/>
    <property type="molecule type" value="Genomic_DNA"/>
</dbReference>